<keyword evidence="2" id="KW-1185">Reference proteome</keyword>
<organism evidence="1 2">
    <name type="scientific">Dioscorea zingiberensis</name>
    <dbReference type="NCBI Taxonomy" id="325984"/>
    <lineage>
        <taxon>Eukaryota</taxon>
        <taxon>Viridiplantae</taxon>
        <taxon>Streptophyta</taxon>
        <taxon>Embryophyta</taxon>
        <taxon>Tracheophyta</taxon>
        <taxon>Spermatophyta</taxon>
        <taxon>Magnoliopsida</taxon>
        <taxon>Liliopsida</taxon>
        <taxon>Dioscoreales</taxon>
        <taxon>Dioscoreaceae</taxon>
        <taxon>Dioscorea</taxon>
    </lineage>
</organism>
<gene>
    <name evidence="1" type="ORF">J5N97_013402</name>
</gene>
<proteinExistence type="predicted"/>
<accession>A0A9D5HIS4</accession>
<evidence type="ECO:0000313" key="1">
    <source>
        <dbReference type="EMBL" id="KAJ0977928.1"/>
    </source>
</evidence>
<protein>
    <submittedName>
        <fullName evidence="1">Uncharacterized protein</fullName>
    </submittedName>
</protein>
<reference evidence="1" key="1">
    <citation type="submission" date="2021-03" db="EMBL/GenBank/DDBJ databases">
        <authorList>
            <person name="Li Z."/>
            <person name="Yang C."/>
        </authorList>
    </citation>
    <scope>NUCLEOTIDE SEQUENCE</scope>
    <source>
        <strain evidence="1">Dzin_1.0</strain>
        <tissue evidence="1">Leaf</tissue>
    </source>
</reference>
<evidence type="ECO:0000313" key="2">
    <source>
        <dbReference type="Proteomes" id="UP001085076"/>
    </source>
</evidence>
<dbReference type="AlphaFoldDB" id="A0A9D5HIS4"/>
<sequence length="114" mass="12675">MVVGARRRRSLEPEIHHVSLAIDFVMLEEKEGLRRVSILTIIKTEEGIVDQIIIPVVMVDWDAEVAIQLSDVDMADDVEGYGSQSVDEALPFADMDDDVEHYGTHIADVAPNTT</sequence>
<dbReference type="Proteomes" id="UP001085076">
    <property type="component" value="Miscellaneous, Linkage group lg03"/>
</dbReference>
<comment type="caution">
    <text evidence="1">The sequence shown here is derived from an EMBL/GenBank/DDBJ whole genome shotgun (WGS) entry which is preliminary data.</text>
</comment>
<dbReference type="EMBL" id="JAGGNH010000003">
    <property type="protein sequence ID" value="KAJ0977928.1"/>
    <property type="molecule type" value="Genomic_DNA"/>
</dbReference>
<name>A0A9D5HIS4_9LILI</name>
<reference evidence="1" key="2">
    <citation type="journal article" date="2022" name="Hortic Res">
        <title>The genome of Dioscorea zingiberensis sheds light on the biosynthesis, origin and evolution of the medicinally important diosgenin saponins.</title>
        <authorList>
            <person name="Li Y."/>
            <person name="Tan C."/>
            <person name="Li Z."/>
            <person name="Guo J."/>
            <person name="Li S."/>
            <person name="Chen X."/>
            <person name="Wang C."/>
            <person name="Dai X."/>
            <person name="Yang H."/>
            <person name="Song W."/>
            <person name="Hou L."/>
            <person name="Xu J."/>
            <person name="Tong Z."/>
            <person name="Xu A."/>
            <person name="Yuan X."/>
            <person name="Wang W."/>
            <person name="Yang Q."/>
            <person name="Chen L."/>
            <person name="Sun Z."/>
            <person name="Wang K."/>
            <person name="Pan B."/>
            <person name="Chen J."/>
            <person name="Bao Y."/>
            <person name="Liu F."/>
            <person name="Qi X."/>
            <person name="Gang D.R."/>
            <person name="Wen J."/>
            <person name="Li J."/>
        </authorList>
    </citation>
    <scope>NUCLEOTIDE SEQUENCE</scope>
    <source>
        <strain evidence="1">Dzin_1.0</strain>
    </source>
</reference>